<feature type="region of interest" description="Disordered" evidence="11">
    <location>
        <begin position="399"/>
        <end position="427"/>
    </location>
</feature>
<proteinExistence type="predicted"/>
<dbReference type="InterPro" id="IPR036890">
    <property type="entry name" value="HATPase_C_sf"/>
</dbReference>
<evidence type="ECO:0000259" key="13">
    <source>
        <dbReference type="PROSITE" id="PS50109"/>
    </source>
</evidence>
<evidence type="ECO:0000256" key="10">
    <source>
        <dbReference type="ARBA" id="ARBA00023136"/>
    </source>
</evidence>
<dbReference type="InterPro" id="IPR003594">
    <property type="entry name" value="HATPase_dom"/>
</dbReference>
<keyword evidence="16" id="KW-1185">Reference proteome</keyword>
<organism evidence="15 16">
    <name type="scientific">Actinomadura darangshiensis</name>
    <dbReference type="NCBI Taxonomy" id="705336"/>
    <lineage>
        <taxon>Bacteria</taxon>
        <taxon>Bacillati</taxon>
        <taxon>Actinomycetota</taxon>
        <taxon>Actinomycetes</taxon>
        <taxon>Streptosporangiales</taxon>
        <taxon>Thermomonosporaceae</taxon>
        <taxon>Actinomadura</taxon>
    </lineage>
</organism>
<evidence type="ECO:0000256" key="1">
    <source>
        <dbReference type="ARBA" id="ARBA00000085"/>
    </source>
</evidence>
<dbReference type="PANTHER" id="PTHR45436">
    <property type="entry name" value="SENSOR HISTIDINE KINASE YKOH"/>
    <property type="match status" value="1"/>
</dbReference>
<gene>
    <name evidence="15" type="ORF">E1293_26670</name>
</gene>
<dbReference type="Pfam" id="PF02518">
    <property type="entry name" value="HATPase_c"/>
    <property type="match status" value="1"/>
</dbReference>
<evidence type="ECO:0000256" key="12">
    <source>
        <dbReference type="SAM" id="Phobius"/>
    </source>
</evidence>
<name>A0A4R5ATP6_9ACTN</name>
<dbReference type="PRINTS" id="PR00344">
    <property type="entry name" value="BCTRLSENSOR"/>
</dbReference>
<evidence type="ECO:0000313" key="16">
    <source>
        <dbReference type="Proteomes" id="UP000295578"/>
    </source>
</evidence>
<feature type="transmembrane region" description="Helical" evidence="12">
    <location>
        <begin position="96"/>
        <end position="116"/>
    </location>
</feature>
<dbReference type="Gene3D" id="3.30.565.10">
    <property type="entry name" value="Histidine kinase-like ATPase, C-terminal domain"/>
    <property type="match status" value="1"/>
</dbReference>
<protein>
    <recommendedName>
        <fullName evidence="3">histidine kinase</fullName>
        <ecNumber evidence="3">2.7.13.3</ecNumber>
    </recommendedName>
</protein>
<evidence type="ECO:0000259" key="14">
    <source>
        <dbReference type="PROSITE" id="PS50885"/>
    </source>
</evidence>
<dbReference type="SMART" id="SM00387">
    <property type="entry name" value="HATPase_c"/>
    <property type="match status" value="1"/>
</dbReference>
<dbReference type="InterPro" id="IPR004358">
    <property type="entry name" value="Sig_transdc_His_kin-like_C"/>
</dbReference>
<comment type="catalytic activity">
    <reaction evidence="1">
        <text>ATP + protein L-histidine = ADP + protein N-phospho-L-histidine.</text>
        <dbReference type="EC" id="2.7.13.3"/>
    </reaction>
</comment>
<dbReference type="SUPFAM" id="SSF47384">
    <property type="entry name" value="Homodimeric domain of signal transducing histidine kinase"/>
    <property type="match status" value="1"/>
</dbReference>
<reference evidence="15 16" key="1">
    <citation type="submission" date="2019-03" db="EMBL/GenBank/DDBJ databases">
        <title>Draft genome sequences of novel Actinobacteria.</title>
        <authorList>
            <person name="Sahin N."/>
            <person name="Ay H."/>
            <person name="Saygin H."/>
        </authorList>
    </citation>
    <scope>NUCLEOTIDE SEQUENCE [LARGE SCALE GENOMIC DNA]</scope>
    <source>
        <strain evidence="15 16">DSM 45941</strain>
    </source>
</reference>
<dbReference type="InterPro" id="IPR003660">
    <property type="entry name" value="HAMP_dom"/>
</dbReference>
<dbReference type="AlphaFoldDB" id="A0A4R5ATP6"/>
<feature type="domain" description="Histidine kinase" evidence="13">
    <location>
        <begin position="179"/>
        <end position="387"/>
    </location>
</feature>
<dbReference type="Pfam" id="PF00672">
    <property type="entry name" value="HAMP"/>
    <property type="match status" value="1"/>
</dbReference>
<dbReference type="InterPro" id="IPR005467">
    <property type="entry name" value="His_kinase_dom"/>
</dbReference>
<evidence type="ECO:0000313" key="15">
    <source>
        <dbReference type="EMBL" id="TDD76668.1"/>
    </source>
</evidence>
<keyword evidence="7" id="KW-0418">Kinase</keyword>
<dbReference type="PROSITE" id="PS50109">
    <property type="entry name" value="HIS_KIN"/>
    <property type="match status" value="1"/>
</dbReference>
<dbReference type="CDD" id="cd06225">
    <property type="entry name" value="HAMP"/>
    <property type="match status" value="1"/>
</dbReference>
<dbReference type="GO" id="GO:0000155">
    <property type="term" value="F:phosphorelay sensor kinase activity"/>
    <property type="evidence" value="ECO:0007669"/>
    <property type="project" value="InterPro"/>
</dbReference>
<keyword evidence="5" id="KW-0808">Transferase</keyword>
<evidence type="ECO:0000256" key="6">
    <source>
        <dbReference type="ARBA" id="ARBA00022692"/>
    </source>
</evidence>
<feature type="domain" description="HAMP" evidence="14">
    <location>
        <begin position="118"/>
        <end position="171"/>
    </location>
</feature>
<dbReference type="SUPFAM" id="SSF158472">
    <property type="entry name" value="HAMP domain-like"/>
    <property type="match status" value="1"/>
</dbReference>
<sequence>MTVRARMTLLYGGLFTVITLSVLGVAVWIQKKIISDKVQDVPFNVPAAEIPCARRPPELPCADVPFRAVEPLPPAGQKRVVGPEQFQDSLVDSQRVVTLVALLVIIVLAFAVSWWLTGRLLRPLHRITGTARRLSLSTLHERIALDGPQDELRQLADTFDAMLDRLEQAVDSQRRFVANASHELRTPLAIQRTAIEVGLADPTPERLAEVRAEMLLNTRRSERLIEGLLVLAQGERGLDARGPVDLEAVTGQVVEDAGPLAEKARVTVTAATEPVTVTGDEVLLTRMVANLVQNAIQHNQPGGDVRVDLSRDGLVVRNTGPRVPPERVDDLFEPFRRLHADRTGSDGGAGLGLSIVAAIVHAHDGTVKATAGPDGGLSVAVALPAAPHSLRSTAAVRVAAAQPAGSQAPSTATSSPAQAGGTSSGQV</sequence>
<dbReference type="InterPro" id="IPR036097">
    <property type="entry name" value="HisK_dim/P_sf"/>
</dbReference>
<evidence type="ECO:0000256" key="7">
    <source>
        <dbReference type="ARBA" id="ARBA00022777"/>
    </source>
</evidence>
<dbReference type="EMBL" id="SMKY01000141">
    <property type="protein sequence ID" value="TDD76668.1"/>
    <property type="molecule type" value="Genomic_DNA"/>
</dbReference>
<keyword evidence="9" id="KW-0902">Two-component regulatory system</keyword>
<evidence type="ECO:0000256" key="4">
    <source>
        <dbReference type="ARBA" id="ARBA00022553"/>
    </source>
</evidence>
<dbReference type="Gene3D" id="1.10.287.130">
    <property type="match status" value="1"/>
</dbReference>
<dbReference type="Proteomes" id="UP000295578">
    <property type="component" value="Unassembled WGS sequence"/>
</dbReference>
<dbReference type="PANTHER" id="PTHR45436:SF5">
    <property type="entry name" value="SENSOR HISTIDINE KINASE TRCS"/>
    <property type="match status" value="1"/>
</dbReference>
<dbReference type="CDD" id="cd00082">
    <property type="entry name" value="HisKA"/>
    <property type="match status" value="1"/>
</dbReference>
<dbReference type="InterPro" id="IPR003661">
    <property type="entry name" value="HisK_dim/P_dom"/>
</dbReference>
<accession>A0A4R5ATP6</accession>
<evidence type="ECO:0000256" key="9">
    <source>
        <dbReference type="ARBA" id="ARBA00023012"/>
    </source>
</evidence>
<keyword evidence="8 12" id="KW-1133">Transmembrane helix</keyword>
<dbReference type="PROSITE" id="PS50885">
    <property type="entry name" value="HAMP"/>
    <property type="match status" value="1"/>
</dbReference>
<dbReference type="EC" id="2.7.13.3" evidence="3"/>
<evidence type="ECO:0000256" key="3">
    <source>
        <dbReference type="ARBA" id="ARBA00012438"/>
    </source>
</evidence>
<evidence type="ECO:0000256" key="5">
    <source>
        <dbReference type="ARBA" id="ARBA00022679"/>
    </source>
</evidence>
<evidence type="ECO:0000256" key="11">
    <source>
        <dbReference type="SAM" id="MobiDB-lite"/>
    </source>
</evidence>
<dbReference type="Pfam" id="PF00512">
    <property type="entry name" value="HisKA"/>
    <property type="match status" value="1"/>
</dbReference>
<evidence type="ECO:0000256" key="2">
    <source>
        <dbReference type="ARBA" id="ARBA00004236"/>
    </source>
</evidence>
<dbReference type="GO" id="GO:0005886">
    <property type="term" value="C:plasma membrane"/>
    <property type="evidence" value="ECO:0007669"/>
    <property type="project" value="UniProtKB-SubCell"/>
</dbReference>
<evidence type="ECO:0000256" key="8">
    <source>
        <dbReference type="ARBA" id="ARBA00022989"/>
    </source>
</evidence>
<dbReference type="Gene3D" id="6.10.340.10">
    <property type="match status" value="1"/>
</dbReference>
<dbReference type="SUPFAM" id="SSF55874">
    <property type="entry name" value="ATPase domain of HSP90 chaperone/DNA topoisomerase II/histidine kinase"/>
    <property type="match status" value="1"/>
</dbReference>
<feature type="transmembrane region" description="Helical" evidence="12">
    <location>
        <begin position="9"/>
        <end position="29"/>
    </location>
</feature>
<dbReference type="SMART" id="SM00304">
    <property type="entry name" value="HAMP"/>
    <property type="match status" value="1"/>
</dbReference>
<comment type="caution">
    <text evidence="15">The sequence shown here is derived from an EMBL/GenBank/DDBJ whole genome shotgun (WGS) entry which is preliminary data.</text>
</comment>
<dbReference type="RefSeq" id="WP_132200229.1">
    <property type="nucleotide sequence ID" value="NZ_SMKY01000141.1"/>
</dbReference>
<dbReference type="SMART" id="SM00388">
    <property type="entry name" value="HisKA"/>
    <property type="match status" value="1"/>
</dbReference>
<dbReference type="InterPro" id="IPR050428">
    <property type="entry name" value="TCS_sensor_his_kinase"/>
</dbReference>
<comment type="subcellular location">
    <subcellularLocation>
        <location evidence="2">Cell membrane</location>
    </subcellularLocation>
</comment>
<keyword evidence="10 12" id="KW-0472">Membrane</keyword>
<keyword evidence="6 12" id="KW-0812">Transmembrane</keyword>
<keyword evidence="4" id="KW-0597">Phosphoprotein</keyword>
<dbReference type="OrthoDB" id="3224230at2"/>